<protein>
    <recommendedName>
        <fullName evidence="2">Lipoprotein</fullName>
    </recommendedName>
</protein>
<accession>A0A1W1D1Z6</accession>
<dbReference type="AlphaFoldDB" id="A0A1W1D1Z6"/>
<evidence type="ECO:0000313" key="1">
    <source>
        <dbReference type="EMBL" id="SFV74472.1"/>
    </source>
</evidence>
<organism evidence="1">
    <name type="scientific">hydrothermal vent metagenome</name>
    <dbReference type="NCBI Taxonomy" id="652676"/>
    <lineage>
        <taxon>unclassified sequences</taxon>
        <taxon>metagenomes</taxon>
        <taxon>ecological metagenomes</taxon>
    </lineage>
</organism>
<name>A0A1W1D1Z6_9ZZZZ</name>
<sequence length="50" mass="5700">MYIFHSVIIPILLLNMSGCGYKAPPFYQKNGVEDKNVVIIEKKSQSEKNN</sequence>
<proteinExistence type="predicted"/>
<dbReference type="EMBL" id="FPHP01000001">
    <property type="protein sequence ID" value="SFV74472.1"/>
    <property type="molecule type" value="Genomic_DNA"/>
</dbReference>
<reference evidence="1" key="1">
    <citation type="submission" date="2016-10" db="EMBL/GenBank/DDBJ databases">
        <authorList>
            <person name="de Groot N.N."/>
        </authorList>
    </citation>
    <scope>NUCLEOTIDE SEQUENCE</scope>
</reference>
<gene>
    <name evidence="1" type="ORF">MNB_SM-3-1384</name>
</gene>
<evidence type="ECO:0008006" key="2">
    <source>
        <dbReference type="Google" id="ProtNLM"/>
    </source>
</evidence>